<dbReference type="PANTHER" id="PTHR21206:SF0">
    <property type="entry name" value="DNA REPLICATION COMPLEX GINS PROTEIN SLD5"/>
    <property type="match status" value="1"/>
</dbReference>
<evidence type="ECO:0000256" key="2">
    <source>
        <dbReference type="ARBA" id="ARBA00008187"/>
    </source>
</evidence>
<feature type="region of interest" description="Disordered" evidence="6">
    <location>
        <begin position="1"/>
        <end position="115"/>
    </location>
</feature>
<accession>A0AAX4K9S0</accession>
<feature type="compositionally biased region" description="Low complexity" evidence="6">
    <location>
        <begin position="31"/>
        <end position="41"/>
    </location>
</feature>
<dbReference type="InterPro" id="IPR031633">
    <property type="entry name" value="SLD5_C"/>
</dbReference>
<dbReference type="GO" id="GO:0000727">
    <property type="term" value="P:double-strand break repair via break-induced replication"/>
    <property type="evidence" value="ECO:0007669"/>
    <property type="project" value="TreeGrafter"/>
</dbReference>
<dbReference type="SUPFAM" id="SSF158573">
    <property type="entry name" value="GINS helical bundle-like"/>
    <property type="match status" value="1"/>
</dbReference>
<dbReference type="GO" id="GO:0000811">
    <property type="term" value="C:GINS complex"/>
    <property type="evidence" value="ECO:0007669"/>
    <property type="project" value="TreeGrafter"/>
</dbReference>
<feature type="compositionally biased region" description="Acidic residues" evidence="6">
    <location>
        <begin position="1"/>
        <end position="11"/>
    </location>
</feature>
<keyword evidence="9" id="KW-1185">Reference proteome</keyword>
<dbReference type="CDD" id="cd21692">
    <property type="entry name" value="GINS_B_Sld5"/>
    <property type="match status" value="1"/>
</dbReference>
<feature type="domain" description="GINS subunit" evidence="7">
    <location>
        <begin position="151"/>
        <end position="232"/>
    </location>
</feature>
<evidence type="ECO:0000313" key="8">
    <source>
        <dbReference type="EMBL" id="WWD02258.1"/>
    </source>
</evidence>
<keyword evidence="4" id="KW-0235">DNA replication</keyword>
<dbReference type="PANTHER" id="PTHR21206">
    <property type="entry name" value="SLD5 PROTEIN"/>
    <property type="match status" value="1"/>
</dbReference>
<dbReference type="KEGG" id="ker:91099100"/>
<keyword evidence="5" id="KW-0539">Nucleus</keyword>
<sequence>MSFFDDEDDDPLSPPTRPPPNANYGMRACSSREGSVSGSSSFLDRLRSTVSPPPAQSHSHNDRSRASASIFDESNTSISGREYGGSILGEGEEEEDGMGPGLGLEEEEDEEDMNDVKRLGKIWVRERGTPELGEWKGELIDQVFDKLEQQQKMVNTLRSDPQTSEEEHFKLMLVQTEMERVKYLVRSYVRTRLHKIEKFAHHITLSTDMHHLLSGAELSHARRYTELLHTHFQHSVLDSLPEWLRKMDDTYGDGLSMVSKPNRNTPVLIYCRKDCGEITLEGGERAALARGTTHLVKYKLVDRWINLGWAEVL</sequence>
<evidence type="ECO:0000256" key="1">
    <source>
        <dbReference type="ARBA" id="ARBA00004123"/>
    </source>
</evidence>
<dbReference type="Gene3D" id="1.20.58.1030">
    <property type="match status" value="1"/>
</dbReference>
<dbReference type="InterPro" id="IPR008591">
    <property type="entry name" value="GINS_Sld5"/>
</dbReference>
<evidence type="ECO:0000313" key="9">
    <source>
        <dbReference type="Proteomes" id="UP001358614"/>
    </source>
</evidence>
<feature type="compositionally biased region" description="Acidic residues" evidence="6">
    <location>
        <begin position="104"/>
        <end position="113"/>
    </location>
</feature>
<evidence type="ECO:0000256" key="4">
    <source>
        <dbReference type="ARBA" id="ARBA00022705"/>
    </source>
</evidence>
<dbReference type="InterPro" id="IPR036224">
    <property type="entry name" value="GINS_bundle-like_dom_sf"/>
</dbReference>
<dbReference type="Pfam" id="PF05916">
    <property type="entry name" value="Sld5"/>
    <property type="match status" value="1"/>
</dbReference>
<dbReference type="RefSeq" id="XP_066080225.1">
    <property type="nucleotide sequence ID" value="XM_066224128.1"/>
</dbReference>
<dbReference type="AlphaFoldDB" id="A0AAX4K9S0"/>
<evidence type="ECO:0000256" key="6">
    <source>
        <dbReference type="SAM" id="MobiDB-lite"/>
    </source>
</evidence>
<proteinExistence type="inferred from homology"/>
<protein>
    <recommendedName>
        <fullName evidence="3">DNA replication complex GINS protein SLD5</fullName>
    </recommendedName>
</protein>
<gene>
    <name evidence="8" type="ORF">V865_000296</name>
</gene>
<evidence type="ECO:0000256" key="3">
    <source>
        <dbReference type="ARBA" id="ARBA00014804"/>
    </source>
</evidence>
<evidence type="ECO:0000259" key="7">
    <source>
        <dbReference type="Pfam" id="PF05916"/>
    </source>
</evidence>
<dbReference type="InterPro" id="IPR021151">
    <property type="entry name" value="GINS_A"/>
</dbReference>
<feature type="compositionally biased region" description="Pro residues" evidence="6">
    <location>
        <begin position="12"/>
        <end position="21"/>
    </location>
</feature>
<name>A0AAX4K9S0_9TREE</name>
<dbReference type="Proteomes" id="UP001358614">
    <property type="component" value="Chromosome 1"/>
</dbReference>
<dbReference type="InterPro" id="IPR038749">
    <property type="entry name" value="Sld5_GINS_A"/>
</dbReference>
<dbReference type="GO" id="GO:0006261">
    <property type="term" value="P:DNA-templated DNA replication"/>
    <property type="evidence" value="ECO:0007669"/>
    <property type="project" value="InterPro"/>
</dbReference>
<evidence type="ECO:0000256" key="5">
    <source>
        <dbReference type="ARBA" id="ARBA00023242"/>
    </source>
</evidence>
<comment type="similarity">
    <text evidence="2">Belongs to the GINS4/SLD5 family.</text>
</comment>
<dbReference type="EMBL" id="CP144089">
    <property type="protein sequence ID" value="WWD02258.1"/>
    <property type="molecule type" value="Genomic_DNA"/>
</dbReference>
<dbReference type="CDD" id="cd11711">
    <property type="entry name" value="GINS_A_Sld5"/>
    <property type="match status" value="1"/>
</dbReference>
<dbReference type="GeneID" id="91099100"/>
<organism evidence="8 9">
    <name type="scientific">Kwoniella europaea PYCC6329</name>
    <dbReference type="NCBI Taxonomy" id="1423913"/>
    <lineage>
        <taxon>Eukaryota</taxon>
        <taxon>Fungi</taxon>
        <taxon>Dikarya</taxon>
        <taxon>Basidiomycota</taxon>
        <taxon>Agaricomycotina</taxon>
        <taxon>Tremellomycetes</taxon>
        <taxon>Tremellales</taxon>
        <taxon>Cryptococcaceae</taxon>
        <taxon>Kwoniella</taxon>
    </lineage>
</organism>
<comment type="subcellular location">
    <subcellularLocation>
        <location evidence="1">Nucleus</location>
    </subcellularLocation>
</comment>
<reference evidence="8 9" key="1">
    <citation type="submission" date="2024-01" db="EMBL/GenBank/DDBJ databases">
        <title>Comparative genomics of Cryptococcus and Kwoniella reveals pathogenesis evolution and contrasting modes of karyotype evolution via chromosome fusion or intercentromeric recombination.</title>
        <authorList>
            <person name="Coelho M.A."/>
            <person name="David-Palma M."/>
            <person name="Shea T."/>
            <person name="Bowers K."/>
            <person name="McGinley-Smith S."/>
            <person name="Mohammad A.W."/>
            <person name="Gnirke A."/>
            <person name="Yurkov A.M."/>
            <person name="Nowrousian M."/>
            <person name="Sun S."/>
            <person name="Cuomo C.A."/>
            <person name="Heitman J."/>
        </authorList>
    </citation>
    <scope>NUCLEOTIDE SEQUENCE [LARGE SCALE GENOMIC DNA]</scope>
    <source>
        <strain evidence="8 9">PYCC6329</strain>
    </source>
</reference>